<gene>
    <name evidence="1" type="ORF">PRZ48_000925</name>
</gene>
<evidence type="ECO:0000313" key="2">
    <source>
        <dbReference type="Proteomes" id="UP001305779"/>
    </source>
</evidence>
<proteinExistence type="predicted"/>
<sequence>MTTANTNILVAGVSQTFLQTTTYDIGPRNDPAKIAASVKILQEDLKTNFHHTTFVPVGLNPGDEANWEEFVSTLKSKKWDCVSLGGGVRTIPECGEYFTELVNLVVRECPGVRLVFPLLPEDVGPAVRRWVPEAK</sequence>
<organism evidence="1 2">
    <name type="scientific">Zasmidium cellare</name>
    <name type="common">Wine cellar mold</name>
    <name type="synonym">Racodium cellare</name>
    <dbReference type="NCBI Taxonomy" id="395010"/>
    <lineage>
        <taxon>Eukaryota</taxon>
        <taxon>Fungi</taxon>
        <taxon>Dikarya</taxon>
        <taxon>Ascomycota</taxon>
        <taxon>Pezizomycotina</taxon>
        <taxon>Dothideomycetes</taxon>
        <taxon>Dothideomycetidae</taxon>
        <taxon>Mycosphaerellales</taxon>
        <taxon>Mycosphaerellaceae</taxon>
        <taxon>Zasmidium</taxon>
    </lineage>
</organism>
<name>A0ABR0F186_ZASCE</name>
<keyword evidence="2" id="KW-1185">Reference proteome</keyword>
<accession>A0ABR0F186</accession>
<evidence type="ECO:0000313" key="1">
    <source>
        <dbReference type="EMBL" id="KAK4507190.1"/>
    </source>
</evidence>
<reference evidence="1 2" key="1">
    <citation type="journal article" date="2023" name="G3 (Bethesda)">
        <title>A chromosome-level genome assembly of Zasmidium syzygii isolated from banana leaves.</title>
        <authorList>
            <person name="van Westerhoven A.C."/>
            <person name="Mehrabi R."/>
            <person name="Talebi R."/>
            <person name="Steentjes M.B.F."/>
            <person name="Corcolon B."/>
            <person name="Chong P.A."/>
            <person name="Kema G.H.J."/>
            <person name="Seidl M.F."/>
        </authorList>
    </citation>
    <scope>NUCLEOTIDE SEQUENCE [LARGE SCALE GENOMIC DNA]</scope>
    <source>
        <strain evidence="1 2">P124</strain>
    </source>
</reference>
<protein>
    <submittedName>
        <fullName evidence="1">Uncharacterized protein</fullName>
    </submittedName>
</protein>
<dbReference type="EMBL" id="JAXOVC010000001">
    <property type="protein sequence ID" value="KAK4507190.1"/>
    <property type="molecule type" value="Genomic_DNA"/>
</dbReference>
<dbReference type="Proteomes" id="UP001305779">
    <property type="component" value="Unassembled WGS sequence"/>
</dbReference>
<comment type="caution">
    <text evidence="1">The sequence shown here is derived from an EMBL/GenBank/DDBJ whole genome shotgun (WGS) entry which is preliminary data.</text>
</comment>